<protein>
    <submittedName>
        <fullName evidence="1">Uncharacterized protein</fullName>
    </submittedName>
</protein>
<gene>
    <name evidence="1" type="ORF">B9T62_09465</name>
</gene>
<dbReference type="KEGG" id="pdh:B9T62_09465"/>
<accession>A0A2Z2K7H1</accession>
<dbReference type="AlphaFoldDB" id="A0A2Z2K7H1"/>
<dbReference type="RefSeq" id="WP_087915009.1">
    <property type="nucleotide sequence ID" value="NZ_CP021780.1"/>
</dbReference>
<proteinExistence type="predicted"/>
<evidence type="ECO:0000313" key="1">
    <source>
        <dbReference type="EMBL" id="ASA20994.1"/>
    </source>
</evidence>
<dbReference type="PROSITE" id="PS51257">
    <property type="entry name" value="PROKAR_LIPOPROTEIN"/>
    <property type="match status" value="1"/>
</dbReference>
<dbReference type="Proteomes" id="UP000249890">
    <property type="component" value="Chromosome"/>
</dbReference>
<dbReference type="EMBL" id="CP021780">
    <property type="protein sequence ID" value="ASA20994.1"/>
    <property type="molecule type" value="Genomic_DNA"/>
</dbReference>
<evidence type="ECO:0000313" key="2">
    <source>
        <dbReference type="Proteomes" id="UP000249890"/>
    </source>
</evidence>
<organism evidence="1 2">
    <name type="scientific">Paenibacillus donghaensis</name>
    <dbReference type="NCBI Taxonomy" id="414771"/>
    <lineage>
        <taxon>Bacteria</taxon>
        <taxon>Bacillati</taxon>
        <taxon>Bacillota</taxon>
        <taxon>Bacilli</taxon>
        <taxon>Bacillales</taxon>
        <taxon>Paenibacillaceae</taxon>
        <taxon>Paenibacillus</taxon>
    </lineage>
</organism>
<reference evidence="1 2" key="1">
    <citation type="submission" date="2017-06" db="EMBL/GenBank/DDBJ databases">
        <title>Complete genome sequence of Paenibacillus donghaensis KCTC 13049T isolated from East Sea sediment, South Korea.</title>
        <authorList>
            <person name="Jung B.K."/>
            <person name="Hong S.-J."/>
            <person name="Shin J.-H."/>
        </authorList>
    </citation>
    <scope>NUCLEOTIDE SEQUENCE [LARGE SCALE GENOMIC DNA]</scope>
    <source>
        <strain evidence="1 2">KCTC 13049</strain>
    </source>
</reference>
<name>A0A2Z2K7H1_9BACL</name>
<keyword evidence="2" id="KW-1185">Reference proteome</keyword>
<sequence length="72" mass="7926">MIQLMKKWGLGVSASLLLVLTGCFPEEQRPTVTEVETMSNLDGGLGTEYGPYSPVLQDVYDRSIPEEVYSGE</sequence>
<dbReference type="OrthoDB" id="2624427at2"/>